<dbReference type="Pfam" id="PF09697">
    <property type="entry name" value="Porph_ging"/>
    <property type="match status" value="1"/>
</dbReference>
<proteinExistence type="predicted"/>
<dbReference type="InterPro" id="IPR005901">
    <property type="entry name" value="GLPGLI"/>
</dbReference>
<name>A0A9X0YJQ9_9FLAO</name>
<dbReference type="OrthoDB" id="713598at2"/>
<dbReference type="RefSeq" id="WP_057782582.1">
    <property type="nucleotide sequence ID" value="NZ_JAGGJQ010000001.1"/>
</dbReference>
<accession>A0A9X0YJQ9</accession>
<evidence type="ECO:0000313" key="5">
    <source>
        <dbReference type="Proteomes" id="UP001231587"/>
    </source>
</evidence>
<evidence type="ECO:0000256" key="1">
    <source>
        <dbReference type="SAM" id="SignalP"/>
    </source>
</evidence>
<evidence type="ECO:0000313" key="2">
    <source>
        <dbReference type="EMBL" id="MBP1838542.1"/>
    </source>
</evidence>
<protein>
    <submittedName>
        <fullName evidence="2">GLPGLI family protein</fullName>
    </submittedName>
</protein>
<dbReference type="Proteomes" id="UP001138672">
    <property type="component" value="Unassembled WGS sequence"/>
</dbReference>
<keyword evidence="1" id="KW-0732">Signal</keyword>
<gene>
    <name evidence="2" type="ORF">J2Z56_000438</name>
    <name evidence="3" type="ORF">J2Z57_001488</name>
</gene>
<feature type="chain" id="PRO_5040834192" evidence="1">
    <location>
        <begin position="20"/>
        <end position="241"/>
    </location>
</feature>
<comment type="caution">
    <text evidence="2">The sequence shown here is derived from an EMBL/GenBank/DDBJ whole genome shotgun (WGS) entry which is preliminary data.</text>
</comment>
<dbReference type="EMBL" id="JAGGJQ010000001">
    <property type="protein sequence ID" value="MBP1838542.1"/>
    <property type="molecule type" value="Genomic_DNA"/>
</dbReference>
<feature type="signal peptide" evidence="1">
    <location>
        <begin position="1"/>
        <end position="19"/>
    </location>
</feature>
<dbReference type="AlphaFoldDB" id="A0A9X0YJQ9"/>
<organism evidence="2 4">
    <name type="scientific">Formosa algae</name>
    <dbReference type="NCBI Taxonomy" id="225843"/>
    <lineage>
        <taxon>Bacteria</taxon>
        <taxon>Pseudomonadati</taxon>
        <taxon>Bacteroidota</taxon>
        <taxon>Flavobacteriia</taxon>
        <taxon>Flavobacteriales</taxon>
        <taxon>Flavobacteriaceae</taxon>
        <taxon>Formosa</taxon>
    </lineage>
</organism>
<reference evidence="2" key="1">
    <citation type="submission" date="2021-03" db="EMBL/GenBank/DDBJ databases">
        <title>Genomic Encyclopedia of Type Strains, Phase IV (KMG-IV): sequencing the most valuable type-strain genomes for metagenomic binning, comparative biology and taxonomic classification.</title>
        <authorList>
            <person name="Goeker M."/>
        </authorList>
    </citation>
    <scope>NUCLEOTIDE SEQUENCE</scope>
    <source>
        <strain evidence="2">DSM 15523</strain>
        <strain evidence="3 5">DSM 16476</strain>
    </source>
</reference>
<evidence type="ECO:0000313" key="3">
    <source>
        <dbReference type="EMBL" id="MDQ0335042.1"/>
    </source>
</evidence>
<dbReference type="Proteomes" id="UP001231587">
    <property type="component" value="Unassembled WGS sequence"/>
</dbReference>
<dbReference type="EMBL" id="JAUSUU010000004">
    <property type="protein sequence ID" value="MDQ0335042.1"/>
    <property type="molecule type" value="Genomic_DNA"/>
</dbReference>
<evidence type="ECO:0000313" key="4">
    <source>
        <dbReference type="Proteomes" id="UP001138672"/>
    </source>
</evidence>
<keyword evidence="5" id="KW-1185">Reference proteome</keyword>
<dbReference type="NCBIfam" id="TIGR01200">
    <property type="entry name" value="GLPGLI"/>
    <property type="match status" value="1"/>
</dbReference>
<sequence length="241" mass="27440">MKKNICGLLLLLCFSTVFAQNTVTEVTYKTVLNFANLSEKMTDKYSKSEINTIVNSRSGYDAFNYTLLFNNYESLFWLNPIEVGMESEGGNNNLVTLYNREKDSKFYKNLKDKIWLENFMSSGDGLLLLTLKEEKVEWDITTETKKIGKQTCYKANLNTGKKVYGYSDMSPDISVWFTPEIAVPFGPKSFGNLPGLILEASIGPRTYYATSIKYNVDKTINKLTEGKPITREAYRASRAKF</sequence>